<name>A0A8H3DZ68_9AGAM</name>
<gene>
    <name evidence="2" type="ORF">RDB_LOCUS51814</name>
</gene>
<dbReference type="InterPro" id="IPR035992">
    <property type="entry name" value="Ricin_B-like_lectins"/>
</dbReference>
<reference evidence="2" key="1">
    <citation type="submission" date="2021-01" db="EMBL/GenBank/DDBJ databases">
        <authorList>
            <person name="Kaushik A."/>
        </authorList>
    </citation>
    <scope>NUCLEOTIDE SEQUENCE</scope>
    <source>
        <strain evidence="2">AG5</strain>
    </source>
</reference>
<evidence type="ECO:0000313" key="3">
    <source>
        <dbReference type="Proteomes" id="UP000663827"/>
    </source>
</evidence>
<feature type="domain" description="Ricin B lectin" evidence="1">
    <location>
        <begin position="38"/>
        <end position="120"/>
    </location>
</feature>
<dbReference type="EMBL" id="CAJNJQ010001032">
    <property type="protein sequence ID" value="CAE7115313.1"/>
    <property type="molecule type" value="Genomic_DNA"/>
</dbReference>
<sequence>MGIEPGIYQIKNHASWTVLDESTDGQHIIHGWKQTNAPNQHWDVQHAEGGAYTVKNIASGLFLHTEGPYDGSKLVASPTISTWYLDQPNNAEVYIIFPGSNRVADLDNGNVADGTAIHLWERHSDGVKQQQWYFERV</sequence>
<comment type="caution">
    <text evidence="2">The sequence shown here is derived from an EMBL/GenBank/DDBJ whole genome shotgun (WGS) entry which is preliminary data.</text>
</comment>
<dbReference type="Proteomes" id="UP000663827">
    <property type="component" value="Unassembled WGS sequence"/>
</dbReference>
<dbReference type="AlphaFoldDB" id="A0A8H3DZ68"/>
<dbReference type="CDD" id="cd23422">
    <property type="entry name" value="beta-trefoil_Ricin_MPL_CNL"/>
    <property type="match status" value="1"/>
</dbReference>
<dbReference type="InterPro" id="IPR000772">
    <property type="entry name" value="Ricin_B_lectin"/>
</dbReference>
<dbReference type="SUPFAM" id="SSF50370">
    <property type="entry name" value="Ricin B-like lectins"/>
    <property type="match status" value="1"/>
</dbReference>
<dbReference type="Gene3D" id="2.80.10.50">
    <property type="match status" value="1"/>
</dbReference>
<evidence type="ECO:0000313" key="2">
    <source>
        <dbReference type="EMBL" id="CAE7115313.1"/>
    </source>
</evidence>
<proteinExistence type="predicted"/>
<evidence type="ECO:0000259" key="1">
    <source>
        <dbReference type="Pfam" id="PF14200"/>
    </source>
</evidence>
<dbReference type="PROSITE" id="PS50231">
    <property type="entry name" value="RICIN_B_LECTIN"/>
    <property type="match status" value="1"/>
</dbReference>
<organism evidence="2 3">
    <name type="scientific">Rhizoctonia solani</name>
    <dbReference type="NCBI Taxonomy" id="456999"/>
    <lineage>
        <taxon>Eukaryota</taxon>
        <taxon>Fungi</taxon>
        <taxon>Dikarya</taxon>
        <taxon>Basidiomycota</taxon>
        <taxon>Agaricomycotina</taxon>
        <taxon>Agaricomycetes</taxon>
        <taxon>Cantharellales</taxon>
        <taxon>Ceratobasidiaceae</taxon>
        <taxon>Rhizoctonia</taxon>
    </lineage>
</organism>
<protein>
    <recommendedName>
        <fullName evidence="1">Ricin B lectin domain-containing protein</fullName>
    </recommendedName>
</protein>
<dbReference type="Pfam" id="PF14200">
    <property type="entry name" value="RicinB_lectin_2"/>
    <property type="match status" value="1"/>
</dbReference>
<accession>A0A8H3DZ68</accession>